<protein>
    <submittedName>
        <fullName evidence="2">14632_t:CDS:1</fullName>
    </submittedName>
</protein>
<dbReference type="Proteomes" id="UP000789570">
    <property type="component" value="Unassembled WGS sequence"/>
</dbReference>
<sequence length="41" mass="4904">NDIYHEDEVEISESDNELENDLPLEDLEFNGYDEELPNYEN</sequence>
<dbReference type="AlphaFoldDB" id="A0A9N9J8S6"/>
<name>A0A9N9J8S6_9GLOM</name>
<keyword evidence="3" id="KW-1185">Reference proteome</keyword>
<dbReference type="EMBL" id="CAJVPQ010024416">
    <property type="protein sequence ID" value="CAG8764741.1"/>
    <property type="molecule type" value="Genomic_DNA"/>
</dbReference>
<reference evidence="2" key="1">
    <citation type="submission" date="2021-06" db="EMBL/GenBank/DDBJ databases">
        <authorList>
            <person name="Kallberg Y."/>
            <person name="Tangrot J."/>
            <person name="Rosling A."/>
        </authorList>
    </citation>
    <scope>NUCLEOTIDE SEQUENCE</scope>
    <source>
        <strain evidence="2">UK204</strain>
    </source>
</reference>
<comment type="caution">
    <text evidence="2">The sequence shown here is derived from an EMBL/GenBank/DDBJ whole genome shotgun (WGS) entry which is preliminary data.</text>
</comment>
<evidence type="ECO:0000313" key="2">
    <source>
        <dbReference type="EMBL" id="CAG8764741.1"/>
    </source>
</evidence>
<evidence type="ECO:0000313" key="3">
    <source>
        <dbReference type="Proteomes" id="UP000789570"/>
    </source>
</evidence>
<organism evidence="2 3">
    <name type="scientific">Funneliformis caledonium</name>
    <dbReference type="NCBI Taxonomy" id="1117310"/>
    <lineage>
        <taxon>Eukaryota</taxon>
        <taxon>Fungi</taxon>
        <taxon>Fungi incertae sedis</taxon>
        <taxon>Mucoromycota</taxon>
        <taxon>Glomeromycotina</taxon>
        <taxon>Glomeromycetes</taxon>
        <taxon>Glomerales</taxon>
        <taxon>Glomeraceae</taxon>
        <taxon>Funneliformis</taxon>
    </lineage>
</organism>
<proteinExistence type="predicted"/>
<evidence type="ECO:0000256" key="1">
    <source>
        <dbReference type="SAM" id="MobiDB-lite"/>
    </source>
</evidence>
<feature type="non-terminal residue" evidence="2">
    <location>
        <position position="41"/>
    </location>
</feature>
<gene>
    <name evidence="2" type="ORF">FCALED_LOCUS17151</name>
</gene>
<feature type="non-terminal residue" evidence="2">
    <location>
        <position position="1"/>
    </location>
</feature>
<feature type="region of interest" description="Disordered" evidence="1">
    <location>
        <begin position="1"/>
        <end position="41"/>
    </location>
</feature>
<accession>A0A9N9J8S6</accession>
<feature type="compositionally biased region" description="Acidic residues" evidence="1">
    <location>
        <begin position="7"/>
        <end position="41"/>
    </location>
</feature>